<evidence type="ECO:0000313" key="3">
    <source>
        <dbReference type="Proteomes" id="UP000230750"/>
    </source>
</evidence>
<proteinExistence type="predicted"/>
<comment type="caution">
    <text evidence="2">The sequence shown here is derived from an EMBL/GenBank/DDBJ whole genome shotgun (WGS) entry which is preliminary data.</text>
</comment>
<keyword evidence="3" id="KW-1185">Reference proteome</keyword>
<organism evidence="2 3">
    <name type="scientific">Stichopus japonicus</name>
    <name type="common">Sea cucumber</name>
    <dbReference type="NCBI Taxonomy" id="307972"/>
    <lineage>
        <taxon>Eukaryota</taxon>
        <taxon>Metazoa</taxon>
        <taxon>Echinodermata</taxon>
        <taxon>Eleutherozoa</taxon>
        <taxon>Echinozoa</taxon>
        <taxon>Holothuroidea</taxon>
        <taxon>Aspidochirotacea</taxon>
        <taxon>Aspidochirotida</taxon>
        <taxon>Stichopodidae</taxon>
        <taxon>Apostichopus</taxon>
    </lineage>
</organism>
<dbReference type="GO" id="GO:0005856">
    <property type="term" value="C:cytoskeleton"/>
    <property type="evidence" value="ECO:0007669"/>
    <property type="project" value="TreeGrafter"/>
</dbReference>
<accession>A0A2G8JS65</accession>
<dbReference type="PANTHER" id="PTHR10672">
    <property type="entry name" value="ADDUCIN"/>
    <property type="match status" value="1"/>
</dbReference>
<gene>
    <name evidence="2" type="ORF">BSL78_24552</name>
</gene>
<dbReference type="EMBL" id="MRZV01001337">
    <property type="protein sequence ID" value="PIK38611.1"/>
    <property type="molecule type" value="Genomic_DNA"/>
</dbReference>
<sequence>MFAAGLDNVIHLPDEVRDKVGEATAKDAGGVSETGHKLKVGELEFEAMMRHLDNMEFMNKALVFVNAANGFMELLDDSRQMLYGFDHTSAPQSTTVPPSKLTCTHHCQCVDKLLADMEELREDMRSLRRKMKKQDQSSATLGATCNGFTKEELELQIASSTTPSQAIGKSCGIKVQDRPVHALFQGIYCMVGLHARLFTGLFSHTWTPGFSGCYRTSYVYRQPFVRHELKPKSDVAQYPATSTNFTYIYDNEFEKSK</sequence>
<dbReference type="Proteomes" id="UP000230750">
    <property type="component" value="Unassembled WGS sequence"/>
</dbReference>
<reference evidence="2 3" key="1">
    <citation type="journal article" date="2017" name="PLoS Biol.">
        <title>The sea cucumber genome provides insights into morphological evolution and visceral regeneration.</title>
        <authorList>
            <person name="Zhang X."/>
            <person name="Sun L."/>
            <person name="Yuan J."/>
            <person name="Sun Y."/>
            <person name="Gao Y."/>
            <person name="Zhang L."/>
            <person name="Li S."/>
            <person name="Dai H."/>
            <person name="Hamel J.F."/>
            <person name="Liu C."/>
            <person name="Yu Y."/>
            <person name="Liu S."/>
            <person name="Lin W."/>
            <person name="Guo K."/>
            <person name="Jin S."/>
            <person name="Xu P."/>
            <person name="Storey K.B."/>
            <person name="Huan P."/>
            <person name="Zhang T."/>
            <person name="Zhou Y."/>
            <person name="Zhang J."/>
            <person name="Lin C."/>
            <person name="Li X."/>
            <person name="Xing L."/>
            <person name="Huo D."/>
            <person name="Sun M."/>
            <person name="Wang L."/>
            <person name="Mercier A."/>
            <person name="Li F."/>
            <person name="Yang H."/>
            <person name="Xiang J."/>
        </authorList>
    </citation>
    <scope>NUCLEOTIDE SEQUENCE [LARGE SCALE GENOMIC DNA]</scope>
    <source>
        <strain evidence="2">Shaxun</strain>
        <tissue evidence="2">Muscle</tissue>
    </source>
</reference>
<keyword evidence="1" id="KW-0175">Coiled coil</keyword>
<protein>
    <submittedName>
        <fullName evidence="2">Putative alpha-adducin-like isoform X5</fullName>
    </submittedName>
</protein>
<dbReference type="AlphaFoldDB" id="A0A2G8JS65"/>
<name>A0A2G8JS65_STIJA</name>
<dbReference type="GO" id="GO:0014069">
    <property type="term" value="C:postsynaptic density"/>
    <property type="evidence" value="ECO:0007669"/>
    <property type="project" value="TreeGrafter"/>
</dbReference>
<evidence type="ECO:0000313" key="2">
    <source>
        <dbReference type="EMBL" id="PIK38611.1"/>
    </source>
</evidence>
<dbReference type="GO" id="GO:0005886">
    <property type="term" value="C:plasma membrane"/>
    <property type="evidence" value="ECO:0007669"/>
    <property type="project" value="TreeGrafter"/>
</dbReference>
<dbReference type="PANTHER" id="PTHR10672:SF3">
    <property type="entry name" value="PROTEIN HU-LI TAI SHAO"/>
    <property type="match status" value="1"/>
</dbReference>
<feature type="coiled-coil region" evidence="1">
    <location>
        <begin position="110"/>
        <end position="137"/>
    </location>
</feature>
<dbReference type="OrthoDB" id="3238794at2759"/>
<dbReference type="InterPro" id="IPR051017">
    <property type="entry name" value="Aldolase-II_Adducin_sf"/>
</dbReference>
<dbReference type="GO" id="GO:0051015">
    <property type="term" value="F:actin filament binding"/>
    <property type="evidence" value="ECO:0007669"/>
    <property type="project" value="TreeGrafter"/>
</dbReference>
<evidence type="ECO:0000256" key="1">
    <source>
        <dbReference type="SAM" id="Coils"/>
    </source>
</evidence>